<evidence type="ECO:0000313" key="3">
    <source>
        <dbReference type="Proteomes" id="UP001305815"/>
    </source>
</evidence>
<evidence type="ECO:0000256" key="1">
    <source>
        <dbReference type="SAM" id="Phobius"/>
    </source>
</evidence>
<gene>
    <name evidence="2" type="ORF">Lac1_20360</name>
</gene>
<feature type="transmembrane region" description="Helical" evidence="1">
    <location>
        <begin position="95"/>
        <end position="116"/>
    </location>
</feature>
<feature type="transmembrane region" description="Helical" evidence="1">
    <location>
        <begin position="44"/>
        <end position="65"/>
    </location>
</feature>
<keyword evidence="1" id="KW-0812">Transmembrane</keyword>
<keyword evidence="1" id="KW-0472">Membrane</keyword>
<proteinExistence type="predicted"/>
<feature type="transmembrane region" description="Helical" evidence="1">
    <location>
        <begin position="264"/>
        <end position="282"/>
    </location>
</feature>
<protein>
    <recommendedName>
        <fullName evidence="4">ABC transporter</fullName>
    </recommendedName>
</protein>
<reference evidence="3" key="1">
    <citation type="journal article" date="2023" name="Int. J. Syst. Evol. Microbiol.">
        <title>Claveliimonas bilis gen. nov., sp. nov., deoxycholic acid-producing bacteria isolated from human faeces, and reclassification of Sellimonas monacensis Zenner et al. 2021 as Claveliimonas monacensis comb. nov.</title>
        <authorList>
            <person name="Hisatomi A."/>
            <person name="Kastawa N.W.E.P.G."/>
            <person name="Song I."/>
            <person name="Ohkuma M."/>
            <person name="Fukiya S."/>
            <person name="Sakamoto M."/>
        </authorList>
    </citation>
    <scope>NUCLEOTIDE SEQUENCE [LARGE SCALE GENOMIC DNA]</scope>
    <source>
        <strain evidence="3">12BBH14</strain>
    </source>
</reference>
<organism evidence="2 3">
    <name type="scientific">Claveliimonas bilis</name>
    <dbReference type="NCBI Taxonomy" id="3028070"/>
    <lineage>
        <taxon>Bacteria</taxon>
        <taxon>Bacillati</taxon>
        <taxon>Bacillota</taxon>
        <taxon>Clostridia</taxon>
        <taxon>Lachnospirales</taxon>
        <taxon>Lachnospiraceae</taxon>
        <taxon>Claveliimonas</taxon>
    </lineage>
</organism>
<feature type="transmembrane region" description="Helical" evidence="1">
    <location>
        <begin position="155"/>
        <end position="172"/>
    </location>
</feature>
<feature type="transmembrane region" description="Helical" evidence="1">
    <location>
        <begin position="209"/>
        <end position="228"/>
    </location>
</feature>
<evidence type="ECO:0000313" key="2">
    <source>
        <dbReference type="EMBL" id="BDZ77853.1"/>
    </source>
</evidence>
<keyword evidence="3" id="KW-1185">Reference proteome</keyword>
<dbReference type="RefSeq" id="WP_316267028.1">
    <property type="nucleotide sequence ID" value="NZ_AP027742.1"/>
</dbReference>
<feature type="transmembrane region" description="Helical" evidence="1">
    <location>
        <begin position="184"/>
        <end position="202"/>
    </location>
</feature>
<name>A0ABN6YYC7_9FIRM</name>
<dbReference type="Pfam" id="PF12679">
    <property type="entry name" value="ABC2_membrane_2"/>
    <property type="match status" value="1"/>
</dbReference>
<dbReference type="EMBL" id="AP027742">
    <property type="protein sequence ID" value="BDZ77853.1"/>
    <property type="molecule type" value="Genomic_DNA"/>
</dbReference>
<feature type="transmembrane region" description="Helical" evidence="1">
    <location>
        <begin position="128"/>
        <end position="148"/>
    </location>
</feature>
<feature type="transmembrane region" description="Helical" evidence="1">
    <location>
        <begin position="12"/>
        <end position="38"/>
    </location>
</feature>
<dbReference type="Proteomes" id="UP001305815">
    <property type="component" value="Chromosome"/>
</dbReference>
<sequence>MRAIYKRELDSYFHSMIGYVFIAFFLAFTGVYFMAYNLTYGYPVFSYVLSSLVFILMLAIPVLTMKSFSEDRKSKTDQLLLTAPVSLGQIVMGKYLAMVTVFLIPNIVFCLFPLVIKIQGNAYFLTDYSGILIFFLLGCVFISIGMFLSSLTESQIIAALSSIGVLLILYLWDGLIGFLPSSALLNLFILIVIFTLVCALVWHLTRNYILGGVLEVIVLAACIIPYAVDSSLFENLLPDFLGRLDLTAPLTDVVSNQLFDTNGVILYLSIIGLFIFLTMQSIQKRRWS</sequence>
<evidence type="ECO:0008006" key="4">
    <source>
        <dbReference type="Google" id="ProtNLM"/>
    </source>
</evidence>
<keyword evidence="1" id="KW-1133">Transmembrane helix</keyword>
<accession>A0ABN6YYC7</accession>